<accession>A0A127JTL8</accession>
<keyword evidence="2" id="KW-0418">Kinase</keyword>
<dbReference type="OrthoDB" id="8907926at2"/>
<evidence type="ECO:0000313" key="2">
    <source>
        <dbReference type="EMBL" id="AMO23331.1"/>
    </source>
</evidence>
<dbReference type="GO" id="GO:0016301">
    <property type="term" value="F:kinase activity"/>
    <property type="evidence" value="ECO:0007669"/>
    <property type="project" value="UniProtKB-KW"/>
</dbReference>
<name>A0A127JTL8_9BURK</name>
<evidence type="ECO:0000256" key="1">
    <source>
        <dbReference type="SAM" id="Phobius"/>
    </source>
</evidence>
<keyword evidence="2" id="KW-0808">Transferase</keyword>
<proteinExistence type="predicted"/>
<dbReference type="EMBL" id="CP010951">
    <property type="protein sequence ID" value="AMO23331.1"/>
    <property type="molecule type" value="Genomic_DNA"/>
</dbReference>
<evidence type="ECO:0000313" key="3">
    <source>
        <dbReference type="Proteomes" id="UP000070433"/>
    </source>
</evidence>
<feature type="transmembrane region" description="Helical" evidence="1">
    <location>
        <begin position="29"/>
        <end position="47"/>
    </location>
</feature>
<dbReference type="Proteomes" id="UP000070433">
    <property type="component" value="Chromosome"/>
</dbReference>
<protein>
    <submittedName>
        <fullName evidence="2">Glycerate kinase</fullName>
    </submittedName>
</protein>
<keyword evidence="1" id="KW-0472">Membrane</keyword>
<dbReference type="PATRIC" id="fig|94132.3.peg.2245"/>
<keyword evidence="1" id="KW-1133">Transmembrane helix</keyword>
<sequence length="136" mass="14861">MNWQKILFPILAGVALVAAWQGYGWGGVALVGGAIVMYLLLHFNRLMHVIKKAADRPKGYVGSAVMLNAKLKPGVNLMHVMALTESLGEPLTPEGAQPEIFRWTDRSQSSVTCEFARGKLVKWTLYRPPGDEAAAP</sequence>
<reference evidence="2 3" key="1">
    <citation type="journal article" date="2014" name="Int. J. Syst. Evol. Microbiol.">
        <title>Ramlibacter solisilvae sp. nov., isolated from forest soil, and emended description of the genus Ramlibacter.</title>
        <authorList>
            <person name="Lee H.J."/>
            <person name="Lee S.H."/>
            <person name="Lee S.S."/>
            <person name="Lee J.S."/>
            <person name="Kim Y."/>
            <person name="Kim S.C."/>
            <person name="Jeon C.O."/>
        </authorList>
    </citation>
    <scope>NUCLEOTIDE SEQUENCE [LARGE SCALE GENOMIC DNA]</scope>
    <source>
        <strain evidence="2 3">5-10</strain>
    </source>
</reference>
<organism evidence="2 3">
    <name type="scientific">Ramlibacter tataouinensis</name>
    <dbReference type="NCBI Taxonomy" id="94132"/>
    <lineage>
        <taxon>Bacteria</taxon>
        <taxon>Pseudomonadati</taxon>
        <taxon>Pseudomonadota</taxon>
        <taxon>Betaproteobacteria</taxon>
        <taxon>Burkholderiales</taxon>
        <taxon>Comamonadaceae</taxon>
        <taxon>Ramlibacter</taxon>
    </lineage>
</organism>
<keyword evidence="3" id="KW-1185">Reference proteome</keyword>
<dbReference type="RefSeq" id="WP_061499288.1">
    <property type="nucleotide sequence ID" value="NZ_CP010951.1"/>
</dbReference>
<dbReference type="AlphaFoldDB" id="A0A127JTL8"/>
<keyword evidence="1" id="KW-0812">Transmembrane</keyword>
<gene>
    <name evidence="2" type="ORF">UC35_11005</name>
</gene>